<evidence type="ECO:0000313" key="1">
    <source>
        <dbReference type="EMBL" id="PWG63841.1"/>
    </source>
</evidence>
<gene>
    <name evidence="1" type="ORF">DF196_10000</name>
</gene>
<dbReference type="Proteomes" id="UP000245876">
    <property type="component" value="Unassembled WGS sequence"/>
</dbReference>
<dbReference type="AlphaFoldDB" id="A0A2U2N3Q0"/>
<organism evidence="1 2">
    <name type="scientific">Bifidobacterium callitrichidarum</name>
    <dbReference type="NCBI Taxonomy" id="2052941"/>
    <lineage>
        <taxon>Bacteria</taxon>
        <taxon>Bacillati</taxon>
        <taxon>Actinomycetota</taxon>
        <taxon>Actinomycetes</taxon>
        <taxon>Bifidobacteriales</taxon>
        <taxon>Bifidobacteriaceae</taxon>
        <taxon>Bifidobacterium</taxon>
    </lineage>
</organism>
<proteinExistence type="predicted"/>
<sequence length="81" mass="9300">MKDLAVSNLPVKHVNVSDVSAQVLAAFRKYLDAVANYRRYLNELVYMQTYRIPPVIEYQGDGIPRTLSGEPFEPLEWKQGE</sequence>
<comment type="caution">
    <text evidence="1">The sequence shown here is derived from an EMBL/GenBank/DDBJ whole genome shotgun (WGS) entry which is preliminary data.</text>
</comment>
<dbReference type="EMBL" id="QFFM01000022">
    <property type="protein sequence ID" value="PWG63841.1"/>
    <property type="molecule type" value="Genomic_DNA"/>
</dbReference>
<reference evidence="1 2" key="1">
    <citation type="journal article" date="2018" name="Int. J. Syst. Evol. Microbiol.">
        <title>Bifidobacterium callitrichidarum sp. nov. from the faeces of the emperor tamarin (Saguinus imperator).</title>
        <authorList>
            <person name="Modesto M."/>
            <person name="Michelini S."/>
            <person name="Sansosti M.C."/>
            <person name="De Filippo C."/>
            <person name="Cavalieri D."/>
            <person name="Qvirist L."/>
            <person name="Andlid T."/>
            <person name="Spiezio C."/>
            <person name="Sandri C."/>
            <person name="Pascarelli S."/>
            <person name="Sgorbati B."/>
            <person name="Mattarelli P."/>
        </authorList>
    </citation>
    <scope>NUCLEOTIDE SEQUENCE [LARGE SCALE GENOMIC DNA]</scope>
    <source>
        <strain evidence="1 2">TRI 5</strain>
    </source>
</reference>
<accession>A0A2U2N3Q0</accession>
<dbReference type="RefSeq" id="WP_109057686.1">
    <property type="nucleotide sequence ID" value="NZ_QFFM01000022.1"/>
</dbReference>
<keyword evidence="2" id="KW-1185">Reference proteome</keyword>
<protein>
    <submittedName>
        <fullName evidence="1">Uncharacterized protein</fullName>
    </submittedName>
</protein>
<evidence type="ECO:0000313" key="2">
    <source>
        <dbReference type="Proteomes" id="UP000245876"/>
    </source>
</evidence>
<name>A0A2U2N3Q0_9BIFI</name>